<evidence type="ECO:0000313" key="2">
    <source>
        <dbReference type="EMBL" id="MCC9296655.1"/>
    </source>
</evidence>
<keyword evidence="3" id="KW-1185">Reference proteome</keyword>
<keyword evidence="1" id="KW-1133">Transmembrane helix</keyword>
<gene>
    <name evidence="2" type="ORF">LN736_17595</name>
</gene>
<organism evidence="2 3">
    <name type="scientific">Clostridium aromativorans</name>
    <dbReference type="NCBI Taxonomy" id="2836848"/>
    <lineage>
        <taxon>Bacteria</taxon>
        <taxon>Bacillati</taxon>
        <taxon>Bacillota</taxon>
        <taxon>Clostridia</taxon>
        <taxon>Eubacteriales</taxon>
        <taxon>Clostridiaceae</taxon>
        <taxon>Clostridium</taxon>
    </lineage>
</organism>
<dbReference type="Pfam" id="PF14898">
    <property type="entry name" value="DUF4491"/>
    <property type="match status" value="1"/>
</dbReference>
<keyword evidence="1" id="KW-0472">Membrane</keyword>
<feature type="transmembrane region" description="Helical" evidence="1">
    <location>
        <begin position="58"/>
        <end position="77"/>
    </location>
</feature>
<sequence length="93" mass="10495">MLNYYGLITGIFVLVLTGIGHVIVIKGEYYFGIKIWPLFLLLGCISIIFSLLNENALISGLLGILGVTSFWSILELFKQKKRVSKGWFPKKDN</sequence>
<dbReference type="RefSeq" id="WP_150358189.1">
    <property type="nucleotide sequence ID" value="NZ_JAJJPB010000040.1"/>
</dbReference>
<protein>
    <submittedName>
        <fullName evidence="2">DUF4491 family protein</fullName>
    </submittedName>
</protein>
<dbReference type="Proteomes" id="UP001165422">
    <property type="component" value="Unassembled WGS sequence"/>
</dbReference>
<name>A0ABS8N9Z3_9CLOT</name>
<evidence type="ECO:0000313" key="3">
    <source>
        <dbReference type="Proteomes" id="UP001165422"/>
    </source>
</evidence>
<proteinExistence type="predicted"/>
<dbReference type="InterPro" id="IPR027890">
    <property type="entry name" value="DUF4491"/>
</dbReference>
<comment type="caution">
    <text evidence="2">The sequence shown here is derived from an EMBL/GenBank/DDBJ whole genome shotgun (WGS) entry which is preliminary data.</text>
</comment>
<reference evidence="2" key="1">
    <citation type="submission" date="2021-11" db="EMBL/GenBank/DDBJ databases">
        <authorList>
            <person name="Qingchun L."/>
            <person name="Dong Z."/>
            <person name="Zongwei Q."/>
            <person name="Jia Z."/>
            <person name="Duotao L."/>
        </authorList>
    </citation>
    <scope>NUCLEOTIDE SEQUENCE</scope>
    <source>
        <strain evidence="2">WLY-B-L2</strain>
    </source>
</reference>
<evidence type="ECO:0000256" key="1">
    <source>
        <dbReference type="SAM" id="Phobius"/>
    </source>
</evidence>
<feature type="transmembrane region" description="Helical" evidence="1">
    <location>
        <begin position="6"/>
        <end position="24"/>
    </location>
</feature>
<keyword evidence="1" id="KW-0812">Transmembrane</keyword>
<feature type="transmembrane region" description="Helical" evidence="1">
    <location>
        <begin position="31"/>
        <end position="52"/>
    </location>
</feature>
<dbReference type="EMBL" id="JAJJPB010000040">
    <property type="protein sequence ID" value="MCC9296655.1"/>
    <property type="molecule type" value="Genomic_DNA"/>
</dbReference>
<accession>A0ABS8N9Z3</accession>